<feature type="transmembrane region" description="Helical" evidence="9">
    <location>
        <begin position="431"/>
        <end position="453"/>
    </location>
</feature>
<evidence type="ECO:0000313" key="11">
    <source>
        <dbReference type="Proteomes" id="UP000467240"/>
    </source>
</evidence>
<evidence type="ECO:0000256" key="6">
    <source>
        <dbReference type="ARBA" id="ARBA00022989"/>
    </source>
</evidence>
<feature type="transmembrane region" description="Helical" evidence="9">
    <location>
        <begin position="243"/>
        <end position="264"/>
    </location>
</feature>
<evidence type="ECO:0000256" key="3">
    <source>
        <dbReference type="ARBA" id="ARBA00022448"/>
    </source>
</evidence>
<dbReference type="AlphaFoldDB" id="A0A7J5BNZ5"/>
<dbReference type="PANTHER" id="PTHR30472:SF1">
    <property type="entry name" value="FE(3+) DICITRATE TRANSPORT SYSTEM PERMEASE PROTEIN FECC-RELATED"/>
    <property type="match status" value="1"/>
</dbReference>
<organism evidence="10 11">
    <name type="scientific">Pseudoclavibacter chungangensis</name>
    <dbReference type="NCBI Taxonomy" id="587635"/>
    <lineage>
        <taxon>Bacteria</taxon>
        <taxon>Bacillati</taxon>
        <taxon>Actinomycetota</taxon>
        <taxon>Actinomycetes</taxon>
        <taxon>Micrococcales</taxon>
        <taxon>Microbacteriaceae</taxon>
        <taxon>Pseudoclavibacter</taxon>
    </lineage>
</organism>
<keyword evidence="5 9" id="KW-0812">Transmembrane</keyword>
<gene>
    <name evidence="10" type="ORF">F8O01_13900</name>
</gene>
<dbReference type="Proteomes" id="UP000467240">
    <property type="component" value="Unassembled WGS sequence"/>
</dbReference>
<feature type="compositionally biased region" description="Basic residues" evidence="8">
    <location>
        <begin position="73"/>
        <end position="101"/>
    </location>
</feature>
<protein>
    <submittedName>
        <fullName evidence="10">Iron chelate uptake ABC transporter family permease subunit</fullName>
    </submittedName>
</protein>
<keyword evidence="6 9" id="KW-1133">Transmembrane helix</keyword>
<feature type="compositionally biased region" description="Basic residues" evidence="8">
    <location>
        <begin position="114"/>
        <end position="125"/>
    </location>
</feature>
<feature type="region of interest" description="Disordered" evidence="8">
    <location>
        <begin position="1"/>
        <end position="155"/>
    </location>
</feature>
<comment type="subcellular location">
    <subcellularLocation>
        <location evidence="1">Cell membrane</location>
        <topology evidence="1">Multi-pass membrane protein</topology>
    </subcellularLocation>
</comment>
<dbReference type="FunFam" id="1.10.3470.10:FF:000001">
    <property type="entry name" value="Vitamin B12 ABC transporter permease BtuC"/>
    <property type="match status" value="1"/>
</dbReference>
<evidence type="ECO:0000256" key="2">
    <source>
        <dbReference type="ARBA" id="ARBA00007935"/>
    </source>
</evidence>
<evidence type="ECO:0000256" key="4">
    <source>
        <dbReference type="ARBA" id="ARBA00022475"/>
    </source>
</evidence>
<dbReference type="GO" id="GO:0005886">
    <property type="term" value="C:plasma membrane"/>
    <property type="evidence" value="ECO:0007669"/>
    <property type="project" value="UniProtKB-SubCell"/>
</dbReference>
<evidence type="ECO:0000256" key="5">
    <source>
        <dbReference type="ARBA" id="ARBA00022692"/>
    </source>
</evidence>
<dbReference type="GO" id="GO:0022857">
    <property type="term" value="F:transmembrane transporter activity"/>
    <property type="evidence" value="ECO:0007669"/>
    <property type="project" value="InterPro"/>
</dbReference>
<proteinExistence type="inferred from homology"/>
<dbReference type="Pfam" id="PF01032">
    <property type="entry name" value="FecCD"/>
    <property type="match status" value="1"/>
</dbReference>
<evidence type="ECO:0000256" key="7">
    <source>
        <dbReference type="ARBA" id="ARBA00023136"/>
    </source>
</evidence>
<keyword evidence="4" id="KW-1003">Cell membrane</keyword>
<name>A0A7J5BNZ5_9MICO</name>
<dbReference type="OrthoDB" id="9782305at2"/>
<feature type="transmembrane region" description="Helical" evidence="9">
    <location>
        <begin position="301"/>
        <end position="322"/>
    </location>
</feature>
<evidence type="ECO:0000256" key="1">
    <source>
        <dbReference type="ARBA" id="ARBA00004651"/>
    </source>
</evidence>
<feature type="transmembrane region" description="Helical" evidence="9">
    <location>
        <begin position="270"/>
        <end position="289"/>
    </location>
</feature>
<feature type="transmembrane region" description="Helical" evidence="9">
    <location>
        <begin position="161"/>
        <end position="185"/>
    </location>
</feature>
<sequence length="485" mass="51295">MDGRPRRGRRPRCGARDRRPRRRRGRGGVRPRSRRRTGRRRIGRRRGARPHPGTPHRRRIPRRTRPRRDGTARGRHRTRARRRTRSRGGRGRARPRRRVRHGPPLGGPPGPARARGRLRPPRHARTGLGHRGDRVRSVPDSRAVTDAKERTRRAPGAARPAGLAIGIVVLAVSILLSVAVGSALLPPETVLRAFTAPDGSLDQITVTEVRVPRTVLGLLVGAALGVAGALMQGLTRNPLAEPGILGVNAGAAFAVSLGVAVFGLVDIGGYIWWAFAGAIGASVLVYLVASRGVGGLTPVRLTLVGMALSAVFVGLSMTLTLLDPQTFDRMRFWGVGSITDRPAGTIQAVLPFVVAGLVIALPQGRALNALALGEDVARSVGVRVGVTRAAGLVAIVLLCGAATAAAGPIGFVGLMVLHAVRHLTGPDQRWILPYALVLAPALVLLSDVVGRLVVWPAELQLGVVTALVGAPVLIAMVRGSAGRSS</sequence>
<dbReference type="EMBL" id="WBJZ01000019">
    <property type="protein sequence ID" value="KAB1654320.1"/>
    <property type="molecule type" value="Genomic_DNA"/>
</dbReference>
<feature type="compositionally biased region" description="Basic residues" evidence="8">
    <location>
        <begin position="1"/>
        <end position="66"/>
    </location>
</feature>
<feature type="transmembrane region" description="Helical" evidence="9">
    <location>
        <begin position="214"/>
        <end position="231"/>
    </location>
</feature>
<dbReference type="SUPFAM" id="SSF81345">
    <property type="entry name" value="ABC transporter involved in vitamin B12 uptake, BtuC"/>
    <property type="match status" value="1"/>
</dbReference>
<evidence type="ECO:0000313" key="10">
    <source>
        <dbReference type="EMBL" id="KAB1654320.1"/>
    </source>
</evidence>
<feature type="transmembrane region" description="Helical" evidence="9">
    <location>
        <begin position="389"/>
        <end position="419"/>
    </location>
</feature>
<keyword evidence="3" id="KW-0813">Transport</keyword>
<keyword evidence="7 9" id="KW-0472">Membrane</keyword>
<keyword evidence="11" id="KW-1185">Reference proteome</keyword>
<evidence type="ECO:0000256" key="9">
    <source>
        <dbReference type="SAM" id="Phobius"/>
    </source>
</evidence>
<dbReference type="InterPro" id="IPR037294">
    <property type="entry name" value="ABC_BtuC-like"/>
</dbReference>
<feature type="transmembrane region" description="Helical" evidence="9">
    <location>
        <begin position="459"/>
        <end position="477"/>
    </location>
</feature>
<feature type="compositionally biased region" description="Basic and acidic residues" evidence="8">
    <location>
        <begin position="130"/>
        <end position="149"/>
    </location>
</feature>
<reference evidence="10 11" key="1">
    <citation type="submission" date="2019-09" db="EMBL/GenBank/DDBJ databases">
        <title>Phylogeny of genus Pseudoclavibacter and closely related genus.</title>
        <authorList>
            <person name="Li Y."/>
        </authorList>
    </citation>
    <scope>NUCLEOTIDE SEQUENCE [LARGE SCALE GENOMIC DNA]</scope>
    <source>
        <strain evidence="10 11">DSM 23821</strain>
    </source>
</reference>
<accession>A0A7J5BNZ5</accession>
<dbReference type="PANTHER" id="PTHR30472">
    <property type="entry name" value="FERRIC ENTEROBACTIN TRANSPORT SYSTEM PERMEASE PROTEIN"/>
    <property type="match status" value="1"/>
</dbReference>
<comment type="similarity">
    <text evidence="2">Belongs to the binding-protein-dependent transport system permease family. FecCD subfamily.</text>
</comment>
<comment type="caution">
    <text evidence="10">The sequence shown here is derived from an EMBL/GenBank/DDBJ whole genome shotgun (WGS) entry which is preliminary data.</text>
</comment>
<dbReference type="GO" id="GO:0033214">
    <property type="term" value="P:siderophore-iron import into cell"/>
    <property type="evidence" value="ECO:0007669"/>
    <property type="project" value="TreeGrafter"/>
</dbReference>
<evidence type="ECO:0000256" key="8">
    <source>
        <dbReference type="SAM" id="MobiDB-lite"/>
    </source>
</evidence>
<dbReference type="CDD" id="cd06550">
    <property type="entry name" value="TM_ABC_iron-siderophores_like"/>
    <property type="match status" value="1"/>
</dbReference>
<dbReference type="InterPro" id="IPR000522">
    <property type="entry name" value="ABC_transptr_permease_BtuC"/>
</dbReference>
<dbReference type="Gene3D" id="1.10.3470.10">
    <property type="entry name" value="ABC transporter involved in vitamin B12 uptake, BtuC"/>
    <property type="match status" value="1"/>
</dbReference>